<comment type="caution">
    <text evidence="8">The sequence shown here is derived from an EMBL/GenBank/DDBJ whole genome shotgun (WGS) entry which is preliminary data.</text>
</comment>
<gene>
    <name evidence="8" type="ORF">OLEA9_A064253</name>
</gene>
<dbReference type="CDD" id="cd03185">
    <property type="entry name" value="GST_C_Tau"/>
    <property type="match status" value="1"/>
</dbReference>
<dbReference type="InterPro" id="IPR036249">
    <property type="entry name" value="Thioredoxin-like_sf"/>
</dbReference>
<dbReference type="Gramene" id="OE9A064253T1">
    <property type="protein sequence ID" value="OE9A064253C1"/>
    <property type="gene ID" value="OE9A064253"/>
</dbReference>
<organism evidence="8 9">
    <name type="scientific">Olea europaea subsp. europaea</name>
    <dbReference type="NCBI Taxonomy" id="158383"/>
    <lineage>
        <taxon>Eukaryota</taxon>
        <taxon>Viridiplantae</taxon>
        <taxon>Streptophyta</taxon>
        <taxon>Embryophyta</taxon>
        <taxon>Tracheophyta</taxon>
        <taxon>Spermatophyta</taxon>
        <taxon>Magnoliopsida</taxon>
        <taxon>eudicotyledons</taxon>
        <taxon>Gunneridae</taxon>
        <taxon>Pentapetalae</taxon>
        <taxon>asterids</taxon>
        <taxon>lamiids</taxon>
        <taxon>Lamiales</taxon>
        <taxon>Oleaceae</taxon>
        <taxon>Oleeae</taxon>
        <taxon>Olea</taxon>
    </lineage>
</organism>
<dbReference type="SFLD" id="SFLDG01152">
    <property type="entry name" value="Main.3:_Omega-_and_Tau-like"/>
    <property type="match status" value="1"/>
</dbReference>
<dbReference type="EMBL" id="CACTIH010005636">
    <property type="protein sequence ID" value="CAA2999516.1"/>
    <property type="molecule type" value="Genomic_DNA"/>
</dbReference>
<feature type="domain" description="GST N-terminal" evidence="6">
    <location>
        <begin position="2"/>
        <end position="81"/>
    </location>
</feature>
<evidence type="ECO:0000256" key="2">
    <source>
        <dbReference type="ARBA" id="ARBA00012452"/>
    </source>
</evidence>
<evidence type="ECO:0000313" key="8">
    <source>
        <dbReference type="EMBL" id="CAA2999516.1"/>
    </source>
</evidence>
<dbReference type="EC" id="2.5.1.18" evidence="2"/>
<dbReference type="AlphaFoldDB" id="A0A8S0T3E6"/>
<dbReference type="InterPro" id="IPR004046">
    <property type="entry name" value="GST_C"/>
</dbReference>
<dbReference type="Pfam" id="PF00043">
    <property type="entry name" value="GST_C"/>
    <property type="match status" value="1"/>
</dbReference>
<sequence>MEEIKLLGAWPSPYSYRIIWALKLKGLNYEYIEEDLSNKSDMLLQHNPVHKKIPVLIHDGRSIAESTVILEYIEETWPQNPLLPSDSHEKAIARFWMKFVEDKEQEKAVEEAKQQLKIVEEHGLGDKKFFCGNNIGLTDIAFGWMAVWNDVIEETVGVKIMEANDFPRLHAWVKNFKEHPVLKDNLPDRNEMLAYYMHKRDILLART</sequence>
<dbReference type="PANTHER" id="PTHR11260">
    <property type="entry name" value="GLUTATHIONE S-TRANSFERASE, GST, SUPERFAMILY, GST DOMAIN CONTAINING"/>
    <property type="match status" value="1"/>
</dbReference>
<dbReference type="InterPro" id="IPR036282">
    <property type="entry name" value="Glutathione-S-Trfase_C_sf"/>
</dbReference>
<dbReference type="GO" id="GO:0004364">
    <property type="term" value="F:glutathione transferase activity"/>
    <property type="evidence" value="ECO:0007669"/>
    <property type="project" value="UniProtKB-EC"/>
</dbReference>
<dbReference type="InterPro" id="IPR040079">
    <property type="entry name" value="Glutathione_S-Trfase"/>
</dbReference>
<protein>
    <recommendedName>
        <fullName evidence="5">Probable glutathione S-transferase</fullName>
        <ecNumber evidence="2">2.5.1.18</ecNumber>
    </recommendedName>
</protein>
<dbReference type="PROSITE" id="PS50405">
    <property type="entry name" value="GST_CTER"/>
    <property type="match status" value="1"/>
</dbReference>
<dbReference type="PANTHER" id="PTHR11260:SF775">
    <property type="entry name" value="GLUTATHIONE S-TRANSFERASE U10"/>
    <property type="match status" value="1"/>
</dbReference>
<name>A0A8S0T3E6_OLEEU</name>
<evidence type="ECO:0000256" key="5">
    <source>
        <dbReference type="ARBA" id="ARBA00071370"/>
    </source>
</evidence>
<dbReference type="InterPro" id="IPR045074">
    <property type="entry name" value="GST_C_Tau"/>
</dbReference>
<dbReference type="OrthoDB" id="4951845at2759"/>
<dbReference type="Proteomes" id="UP000594638">
    <property type="component" value="Unassembled WGS sequence"/>
</dbReference>
<comment type="similarity">
    <text evidence="1">Belongs to the GST superfamily. HSP26 family.</text>
</comment>
<comment type="catalytic activity">
    <reaction evidence="4">
        <text>RX + glutathione = an S-substituted glutathione + a halide anion + H(+)</text>
        <dbReference type="Rhea" id="RHEA:16437"/>
        <dbReference type="ChEBI" id="CHEBI:15378"/>
        <dbReference type="ChEBI" id="CHEBI:16042"/>
        <dbReference type="ChEBI" id="CHEBI:17792"/>
        <dbReference type="ChEBI" id="CHEBI:57925"/>
        <dbReference type="ChEBI" id="CHEBI:90779"/>
        <dbReference type="EC" id="2.5.1.18"/>
    </reaction>
</comment>
<dbReference type="GO" id="GO:0005737">
    <property type="term" value="C:cytoplasm"/>
    <property type="evidence" value="ECO:0007669"/>
    <property type="project" value="TreeGrafter"/>
</dbReference>
<dbReference type="PROSITE" id="PS50404">
    <property type="entry name" value="GST_NTER"/>
    <property type="match status" value="1"/>
</dbReference>
<evidence type="ECO:0000256" key="4">
    <source>
        <dbReference type="ARBA" id="ARBA00047960"/>
    </source>
</evidence>
<dbReference type="SFLD" id="SFLDG00358">
    <property type="entry name" value="Main_(cytGST)"/>
    <property type="match status" value="1"/>
</dbReference>
<dbReference type="Gene3D" id="1.20.1050.10">
    <property type="match status" value="1"/>
</dbReference>
<dbReference type="FunFam" id="3.40.30.10:FF:000014">
    <property type="entry name" value="Tau class glutathione S-transferase"/>
    <property type="match status" value="1"/>
</dbReference>
<evidence type="ECO:0000259" key="6">
    <source>
        <dbReference type="PROSITE" id="PS50404"/>
    </source>
</evidence>
<evidence type="ECO:0000259" key="7">
    <source>
        <dbReference type="PROSITE" id="PS50405"/>
    </source>
</evidence>
<evidence type="ECO:0000313" key="9">
    <source>
        <dbReference type="Proteomes" id="UP000594638"/>
    </source>
</evidence>
<dbReference type="CDD" id="cd03058">
    <property type="entry name" value="GST_N_Tau"/>
    <property type="match status" value="1"/>
</dbReference>
<dbReference type="InterPro" id="IPR010987">
    <property type="entry name" value="Glutathione-S-Trfase_C-like"/>
</dbReference>
<feature type="domain" description="GST C-terminal" evidence="7">
    <location>
        <begin position="59"/>
        <end position="196"/>
    </location>
</feature>
<keyword evidence="9" id="KW-1185">Reference proteome</keyword>
<dbReference type="InterPro" id="IPR004045">
    <property type="entry name" value="Glutathione_S-Trfase_N"/>
</dbReference>
<proteinExistence type="inferred from homology"/>
<evidence type="ECO:0000256" key="1">
    <source>
        <dbReference type="ARBA" id="ARBA00009929"/>
    </source>
</evidence>
<dbReference type="GO" id="GO:0006749">
    <property type="term" value="P:glutathione metabolic process"/>
    <property type="evidence" value="ECO:0007669"/>
    <property type="project" value="InterPro"/>
</dbReference>
<evidence type="ECO:0000256" key="3">
    <source>
        <dbReference type="ARBA" id="ARBA00022679"/>
    </source>
</evidence>
<dbReference type="SUPFAM" id="SSF52833">
    <property type="entry name" value="Thioredoxin-like"/>
    <property type="match status" value="1"/>
</dbReference>
<dbReference type="SUPFAM" id="SSF47616">
    <property type="entry name" value="GST C-terminal domain-like"/>
    <property type="match status" value="1"/>
</dbReference>
<dbReference type="FunFam" id="1.20.1050.10:FF:000012">
    <property type="entry name" value="Tau class glutathione S-transferase"/>
    <property type="match status" value="1"/>
</dbReference>
<reference evidence="8 9" key="1">
    <citation type="submission" date="2019-12" db="EMBL/GenBank/DDBJ databases">
        <authorList>
            <person name="Alioto T."/>
            <person name="Alioto T."/>
            <person name="Gomez Garrido J."/>
        </authorList>
    </citation>
    <scope>NUCLEOTIDE SEQUENCE [LARGE SCALE GENOMIC DNA]</scope>
</reference>
<accession>A0A8S0T3E6</accession>
<dbReference type="Gene3D" id="3.40.30.10">
    <property type="entry name" value="Glutaredoxin"/>
    <property type="match status" value="1"/>
</dbReference>
<dbReference type="InterPro" id="IPR045073">
    <property type="entry name" value="Omega/Tau-like"/>
</dbReference>
<keyword evidence="3" id="KW-0808">Transferase</keyword>
<dbReference type="SFLD" id="SFLDS00019">
    <property type="entry name" value="Glutathione_Transferase_(cytos"/>
    <property type="match status" value="1"/>
</dbReference>
<dbReference type="Pfam" id="PF02798">
    <property type="entry name" value="GST_N"/>
    <property type="match status" value="1"/>
</dbReference>